<evidence type="ECO:0000256" key="2">
    <source>
        <dbReference type="ARBA" id="ARBA00001946"/>
    </source>
</evidence>
<evidence type="ECO:0000256" key="8">
    <source>
        <dbReference type="ARBA" id="ARBA00022801"/>
    </source>
</evidence>
<reference evidence="10 11" key="1">
    <citation type="journal article" date="2012" name="Environ. Microbiol.">
        <title>The genome sequence of Desulfatibacillum alkenivorans AK-01: a blueprint for anaerobic alkane oxidation.</title>
        <authorList>
            <person name="Callaghan A.V."/>
            <person name="Morris B.E."/>
            <person name="Pereira I.A."/>
            <person name="McInerney M.J."/>
            <person name="Austin R.N."/>
            <person name="Groves J.T."/>
            <person name="Kukor J.J."/>
            <person name="Suflita J.M."/>
            <person name="Young L.Y."/>
            <person name="Zylstra G.J."/>
            <person name="Wawrik B."/>
        </authorList>
    </citation>
    <scope>NUCLEOTIDE SEQUENCE [LARGE SCALE GENOMIC DNA]</scope>
    <source>
        <strain evidence="10 11">AK-01</strain>
    </source>
</reference>
<dbReference type="KEGG" id="dal:Dalk_2842"/>
<evidence type="ECO:0000256" key="3">
    <source>
        <dbReference type="ARBA" id="ARBA00001947"/>
    </source>
</evidence>
<keyword evidence="9" id="KW-0482">Metalloprotease</keyword>
<proteinExistence type="inferred from homology"/>
<evidence type="ECO:0000313" key="10">
    <source>
        <dbReference type="EMBL" id="ACL04532.1"/>
    </source>
</evidence>
<dbReference type="Proteomes" id="UP000000739">
    <property type="component" value="Chromosome"/>
</dbReference>
<comment type="cofactor">
    <cofactor evidence="1">
        <name>Co(2+)</name>
        <dbReference type="ChEBI" id="CHEBI:48828"/>
    </cofactor>
</comment>
<comment type="cofactor">
    <cofactor evidence="3">
        <name>Zn(2+)</name>
        <dbReference type="ChEBI" id="CHEBI:29105"/>
    </cofactor>
</comment>
<evidence type="ECO:0000256" key="7">
    <source>
        <dbReference type="ARBA" id="ARBA00022723"/>
    </source>
</evidence>
<dbReference type="GO" id="GO:0046872">
    <property type="term" value="F:metal ion binding"/>
    <property type="evidence" value="ECO:0007669"/>
    <property type="project" value="UniProtKB-KW"/>
</dbReference>
<dbReference type="SUPFAM" id="SSF144052">
    <property type="entry name" value="Thermophilic metalloprotease-like"/>
    <property type="match status" value="1"/>
</dbReference>
<accession>B8FB88</accession>
<dbReference type="Gene3D" id="3.40.1830.10">
    <property type="entry name" value="Thermophilic metalloprotease (M29)"/>
    <property type="match status" value="1"/>
</dbReference>
<dbReference type="InterPro" id="IPR052170">
    <property type="entry name" value="M29_Exopeptidase"/>
</dbReference>
<dbReference type="GO" id="GO:0004177">
    <property type="term" value="F:aminopeptidase activity"/>
    <property type="evidence" value="ECO:0007669"/>
    <property type="project" value="UniProtKB-KW"/>
</dbReference>
<dbReference type="PANTHER" id="PTHR34448">
    <property type="entry name" value="AMINOPEPTIDASE"/>
    <property type="match status" value="1"/>
</dbReference>
<evidence type="ECO:0000256" key="9">
    <source>
        <dbReference type="ARBA" id="ARBA00023049"/>
    </source>
</evidence>
<evidence type="ECO:0000256" key="5">
    <source>
        <dbReference type="ARBA" id="ARBA00022438"/>
    </source>
</evidence>
<dbReference type="EMBL" id="CP001322">
    <property type="protein sequence ID" value="ACL04532.1"/>
    <property type="molecule type" value="Genomic_DNA"/>
</dbReference>
<keyword evidence="5 10" id="KW-0031">Aminopeptidase</keyword>
<dbReference type="AlphaFoldDB" id="B8FB88"/>
<comment type="similarity">
    <text evidence="4">Belongs to the peptidase M29 family.</text>
</comment>
<dbReference type="HOGENOM" id="CLU_057697_0_0_7"/>
<gene>
    <name evidence="10" type="ordered locus">Dalk_2842</name>
</gene>
<evidence type="ECO:0000256" key="6">
    <source>
        <dbReference type="ARBA" id="ARBA00022670"/>
    </source>
</evidence>
<sequence length="402" mass="45272">MDLELLKKYAQVFWWGLTTARVDKYKKGDSILVRYDRAAMETAEVLQAMLLEQGMNPILRMSYTPTMERQFYELSSNKQLVFIPPGDEELFQNINGSISLIAPESLTHLAHIDSSKMGKAAVARKPFRDILDKREQDGAFGWTLGIVPTQELAKQAKLSLKAYTEQWIKACLLDHDDPAKEWQKLFNRATSLKAWLNGMDVDYYQVKSANTDLKVDPGEKRRWIGISGHNIPSFELFLSPDWRGTEGVYFANQPSFRSGNYVKDVCLEFSKGKVVKVTAKQGEDFVKKQVAMDKGAGRLGEFSLTDRTFSKIDKFMANTLFDENYGGKFGNCHVAIGASYADTYSGDAKELDAELKKKLGFNDSALHWDLVNTEKKTVTAHLKSGESLVIYKDGEFTGATAK</sequence>
<dbReference type="GO" id="GO:0006508">
    <property type="term" value="P:proteolysis"/>
    <property type="evidence" value="ECO:0007669"/>
    <property type="project" value="UniProtKB-KW"/>
</dbReference>
<evidence type="ECO:0000256" key="4">
    <source>
        <dbReference type="ARBA" id="ARBA00008236"/>
    </source>
</evidence>
<dbReference type="eggNOG" id="COG2309">
    <property type="taxonomic scope" value="Bacteria"/>
</dbReference>
<evidence type="ECO:0000256" key="1">
    <source>
        <dbReference type="ARBA" id="ARBA00001941"/>
    </source>
</evidence>
<evidence type="ECO:0000313" key="11">
    <source>
        <dbReference type="Proteomes" id="UP000000739"/>
    </source>
</evidence>
<dbReference type="PRINTS" id="PR00919">
    <property type="entry name" value="THERMOPTASE"/>
</dbReference>
<keyword evidence="6" id="KW-0645">Protease</keyword>
<name>B8FB88_DESAL</name>
<organism evidence="10 11">
    <name type="scientific">Desulfatibacillum aliphaticivorans</name>
    <dbReference type="NCBI Taxonomy" id="218208"/>
    <lineage>
        <taxon>Bacteria</taxon>
        <taxon>Pseudomonadati</taxon>
        <taxon>Thermodesulfobacteriota</taxon>
        <taxon>Desulfobacteria</taxon>
        <taxon>Desulfobacterales</taxon>
        <taxon>Desulfatibacillaceae</taxon>
        <taxon>Desulfatibacillum</taxon>
    </lineage>
</organism>
<keyword evidence="7" id="KW-0479">Metal-binding</keyword>
<dbReference type="PANTHER" id="PTHR34448:SF1">
    <property type="entry name" value="BLL6088 PROTEIN"/>
    <property type="match status" value="1"/>
</dbReference>
<dbReference type="InterPro" id="IPR000787">
    <property type="entry name" value="Peptidase_M29"/>
</dbReference>
<keyword evidence="11" id="KW-1185">Reference proteome</keyword>
<comment type="cofactor">
    <cofactor evidence="2">
        <name>Mg(2+)</name>
        <dbReference type="ChEBI" id="CHEBI:18420"/>
    </cofactor>
</comment>
<dbReference type="RefSeq" id="WP_015947602.1">
    <property type="nucleotide sequence ID" value="NC_011768.1"/>
</dbReference>
<keyword evidence="8" id="KW-0378">Hydrolase</keyword>
<dbReference type="Pfam" id="PF02073">
    <property type="entry name" value="Peptidase_M29"/>
    <property type="match status" value="1"/>
</dbReference>
<dbReference type="GO" id="GO:0008237">
    <property type="term" value="F:metallopeptidase activity"/>
    <property type="evidence" value="ECO:0007669"/>
    <property type="project" value="UniProtKB-KW"/>
</dbReference>
<dbReference type="InterPro" id="IPR035097">
    <property type="entry name" value="M29_N-terminal"/>
</dbReference>
<protein>
    <submittedName>
        <fullName evidence="10">Peptidase M29 aminopeptidase II</fullName>
    </submittedName>
</protein>